<sequence length="296" mass="34172">MDSQSPKKFQLFPYLPFELREMIWKAAIRPQERGAQFFTFSNSSDCVLASLAVLASDTLTAKTPNLTISLDDDNVSSYMIDSGLWNACSESRMILQKEVAKRRWFGQDSRTGHFTSGSGLDRYLTYSPRDDLICFQHQDLKKLLEWEWNEVYSVPPFLREYHANVALEYDQRWQYFFPEGLPVVPYRNRKTMQGILFRACHKVAAGKLWLIDYRVQPKANIPKEKQSVPDLTFHANGKRFVSVDDETMWDFQGSTCQAFARRLDAAIQFYASFTAFGIPDLLWRAPGRVGILACIE</sequence>
<evidence type="ECO:0000313" key="3">
    <source>
        <dbReference type="Proteomes" id="UP000007115"/>
    </source>
</evidence>
<dbReference type="Pfam" id="PF20150">
    <property type="entry name" value="2EXR"/>
    <property type="match status" value="1"/>
</dbReference>
<dbReference type="GeneID" id="25796658"/>
<dbReference type="Proteomes" id="UP000007115">
    <property type="component" value="Unassembled WGS sequence"/>
</dbReference>
<reference evidence="2 3" key="1">
    <citation type="journal article" date="2011" name="Genome Biol.">
        <title>Comparative genome sequence analysis underscores mycoparasitism as the ancestral life style of Trichoderma.</title>
        <authorList>
            <person name="Kubicek C.P."/>
            <person name="Herrera-Estrella A."/>
            <person name="Seidl-Seiboth V."/>
            <person name="Martinez D.A."/>
            <person name="Druzhinina I.S."/>
            <person name="Thon M."/>
            <person name="Zeilinger S."/>
            <person name="Casas-Flores S."/>
            <person name="Horwitz B.A."/>
            <person name="Mukherjee P.K."/>
            <person name="Mukherjee M."/>
            <person name="Kredics L."/>
            <person name="Alcaraz L.D."/>
            <person name="Aerts A."/>
            <person name="Antal Z."/>
            <person name="Atanasova L."/>
            <person name="Cervantes-Badillo M.G."/>
            <person name="Challacombe J."/>
            <person name="Chertkov O."/>
            <person name="McCluskey K."/>
            <person name="Coulpier F."/>
            <person name="Deshpande N."/>
            <person name="von Doehren H."/>
            <person name="Ebbole D.J."/>
            <person name="Esquivel-Naranjo E.U."/>
            <person name="Fekete E."/>
            <person name="Flipphi M."/>
            <person name="Glaser F."/>
            <person name="Gomez-Rodriguez E.Y."/>
            <person name="Gruber S."/>
            <person name="Han C."/>
            <person name="Henrissat B."/>
            <person name="Hermosa R."/>
            <person name="Hernandez-Onate M."/>
            <person name="Karaffa L."/>
            <person name="Kosti I."/>
            <person name="Le Crom S."/>
            <person name="Lindquist E."/>
            <person name="Lucas S."/>
            <person name="Luebeck M."/>
            <person name="Luebeck P.S."/>
            <person name="Margeot A."/>
            <person name="Metz B."/>
            <person name="Misra M."/>
            <person name="Nevalainen H."/>
            <person name="Omann M."/>
            <person name="Packer N."/>
            <person name="Perrone G."/>
            <person name="Uresti-Rivera E.E."/>
            <person name="Salamov A."/>
            <person name="Schmoll M."/>
            <person name="Seiboth B."/>
            <person name="Shapiro H."/>
            <person name="Sukno S."/>
            <person name="Tamayo-Ramos J.A."/>
            <person name="Tisch D."/>
            <person name="Wiest A."/>
            <person name="Wilkinson H.H."/>
            <person name="Zhang M."/>
            <person name="Coutinho P.M."/>
            <person name="Kenerley C.M."/>
            <person name="Monte E."/>
            <person name="Baker S.E."/>
            <person name="Grigoriev I.V."/>
        </authorList>
    </citation>
    <scope>NUCLEOTIDE SEQUENCE [LARGE SCALE GENOMIC DNA]</scope>
    <source>
        <strain evidence="3">Gv29-8 / FGSC 10586</strain>
    </source>
</reference>
<feature type="domain" description="2EXR" evidence="1">
    <location>
        <begin position="9"/>
        <end position="99"/>
    </location>
</feature>
<dbReference type="InterPro" id="IPR045518">
    <property type="entry name" value="2EXR"/>
</dbReference>
<dbReference type="HOGENOM" id="CLU_065839_0_0_1"/>
<dbReference type="OMA" id="WNACSES"/>
<name>G9NBI1_HYPVG</name>
<evidence type="ECO:0000259" key="1">
    <source>
        <dbReference type="Pfam" id="PF20150"/>
    </source>
</evidence>
<dbReference type="VEuPathDB" id="FungiDB:TRIVIDRAFT_65001"/>
<proteinExistence type="predicted"/>
<protein>
    <recommendedName>
        <fullName evidence="1">2EXR domain-containing protein</fullName>
    </recommendedName>
</protein>
<organism evidence="2 3">
    <name type="scientific">Hypocrea virens (strain Gv29-8 / FGSC 10586)</name>
    <name type="common">Gliocladium virens</name>
    <name type="synonym">Trichoderma virens</name>
    <dbReference type="NCBI Taxonomy" id="413071"/>
    <lineage>
        <taxon>Eukaryota</taxon>
        <taxon>Fungi</taxon>
        <taxon>Dikarya</taxon>
        <taxon>Ascomycota</taxon>
        <taxon>Pezizomycotina</taxon>
        <taxon>Sordariomycetes</taxon>
        <taxon>Hypocreomycetidae</taxon>
        <taxon>Hypocreales</taxon>
        <taxon>Hypocreaceae</taxon>
        <taxon>Trichoderma</taxon>
    </lineage>
</organism>
<gene>
    <name evidence="2" type="ORF">TRIVIDRAFT_65001</name>
</gene>
<accession>G9NBI1</accession>
<keyword evidence="3" id="KW-1185">Reference proteome</keyword>
<dbReference type="AlphaFoldDB" id="G9NBI1"/>
<dbReference type="RefSeq" id="XP_013950381.1">
    <property type="nucleotide sequence ID" value="XM_014094906.1"/>
</dbReference>
<evidence type="ECO:0000313" key="2">
    <source>
        <dbReference type="EMBL" id="EHK16186.1"/>
    </source>
</evidence>
<dbReference type="OrthoDB" id="3596450at2759"/>
<dbReference type="EMBL" id="ABDF02000091">
    <property type="protein sequence ID" value="EHK16186.1"/>
    <property type="molecule type" value="Genomic_DNA"/>
</dbReference>
<dbReference type="InParanoid" id="G9NBI1"/>
<dbReference type="eggNOG" id="ENOG502QZKU">
    <property type="taxonomic scope" value="Eukaryota"/>
</dbReference>
<comment type="caution">
    <text evidence="2">The sequence shown here is derived from an EMBL/GenBank/DDBJ whole genome shotgun (WGS) entry which is preliminary data.</text>
</comment>